<evidence type="ECO:0000313" key="3">
    <source>
        <dbReference type="Proteomes" id="UP000023152"/>
    </source>
</evidence>
<reference evidence="2 3" key="1">
    <citation type="journal article" date="2013" name="Curr. Biol.">
        <title>The Genome of the Foraminiferan Reticulomyxa filosa.</title>
        <authorList>
            <person name="Glockner G."/>
            <person name="Hulsmann N."/>
            <person name="Schleicher M."/>
            <person name="Noegel A.A."/>
            <person name="Eichinger L."/>
            <person name="Gallinger C."/>
            <person name="Pawlowski J."/>
            <person name="Sierra R."/>
            <person name="Euteneuer U."/>
            <person name="Pillet L."/>
            <person name="Moustafa A."/>
            <person name="Platzer M."/>
            <person name="Groth M."/>
            <person name="Szafranski K."/>
            <person name="Schliwa M."/>
        </authorList>
    </citation>
    <scope>NUCLEOTIDE SEQUENCE [LARGE SCALE GENOMIC DNA]</scope>
</reference>
<keyword evidence="1" id="KW-0472">Membrane</keyword>
<evidence type="ECO:0000256" key="1">
    <source>
        <dbReference type="SAM" id="Phobius"/>
    </source>
</evidence>
<organism evidence="2 3">
    <name type="scientific">Reticulomyxa filosa</name>
    <dbReference type="NCBI Taxonomy" id="46433"/>
    <lineage>
        <taxon>Eukaryota</taxon>
        <taxon>Sar</taxon>
        <taxon>Rhizaria</taxon>
        <taxon>Retaria</taxon>
        <taxon>Foraminifera</taxon>
        <taxon>Monothalamids</taxon>
        <taxon>Reticulomyxidae</taxon>
        <taxon>Reticulomyxa</taxon>
    </lineage>
</organism>
<proteinExistence type="predicted"/>
<keyword evidence="1" id="KW-1133">Transmembrane helix</keyword>
<comment type="caution">
    <text evidence="2">The sequence shown here is derived from an EMBL/GenBank/DDBJ whole genome shotgun (WGS) entry which is preliminary data.</text>
</comment>
<dbReference type="AlphaFoldDB" id="X6NM94"/>
<dbReference type="EMBL" id="ASPP01007496">
    <property type="protein sequence ID" value="ETO27048.1"/>
    <property type="molecule type" value="Genomic_DNA"/>
</dbReference>
<gene>
    <name evidence="2" type="ORF">RFI_10084</name>
</gene>
<feature type="transmembrane region" description="Helical" evidence="1">
    <location>
        <begin position="289"/>
        <end position="307"/>
    </location>
</feature>
<sequence>MTNLKYSTLLNKNWISSLKRTICSWSLTEYCFLSCSDTLGGCFGPSAHKSFKVNVHHDRSFLQFLPPPNIACKNKERRNNNNVPPLNVTSVKNIPITPRASSTRQMPLKPVFCCCFAYSNQIETLYLFPLYHFVKKKKKQPSQTQCSYRRNVALSTQQKMLGRYCQNLSFYLFILNFFRKIRDFAKHTRTKTKGRDKPIPIRFHIANSCVCQIYNQAKLCTRIFFKYVSDVFQLGSKLYKMAVHIQQGIVQTITSHRLHGQRRTACELFQYIGRPRPIILEQMRSRMSYAHLFVVVLLYAMCMRVRYICYVGTHCVYKEMRGE</sequence>
<keyword evidence="1" id="KW-0812">Transmembrane</keyword>
<name>X6NM94_RETFI</name>
<accession>X6NM94</accession>
<evidence type="ECO:0000313" key="2">
    <source>
        <dbReference type="EMBL" id="ETO27048.1"/>
    </source>
</evidence>
<dbReference type="Proteomes" id="UP000023152">
    <property type="component" value="Unassembled WGS sequence"/>
</dbReference>
<protein>
    <submittedName>
        <fullName evidence="2">Uncharacterized protein</fullName>
    </submittedName>
</protein>
<keyword evidence="3" id="KW-1185">Reference proteome</keyword>